<dbReference type="InterPro" id="IPR011701">
    <property type="entry name" value="MFS"/>
</dbReference>
<dbReference type="Gene3D" id="1.20.1250.20">
    <property type="entry name" value="MFS general substrate transporter like domains"/>
    <property type="match status" value="2"/>
</dbReference>
<sequence length="644" mass="71277">MGALDTVRGRDDEGRLARSVVDTTNFETTDSYHFTRSDQEHVHPEDFEDKHAQAVTASAADSAEAATPAYPHNSSTSSFGANGIEDDEKEAERNPDHVTTQANLGQQKAEAAALVWSRTTVFGIYAWIWICFFMLALHSSIGSNLINFVYSDFKSAPQISTAYILSSVIGGVLKLPIAKTLQLWGRAEALLVSIAVYILGMILLAACNNPDAYAAGYVFYWIGYFMVYLILDIFVADTSGMRSRAFAFAFASTPFICTAFTGPLAATHIRLNSGWRWGYGIFCIVQPVVLCPLALVFKFYEKKAIKMGVWERKSSGRTRMESIVHYIHEFDVLGGFLLMGGWVLILLPFSLAQYGRSQYNSATFIAPLVAGVVKLGLFAAWEKWGARKHFVRYELLRRPAILGACICSAVLYFSFYLWDQYFYNFVLMAYNLDSTMAGYMIQIYNVGSCFWSPVFGLIIWYTKRFKYMCLFFGVPLMILGSGLMIYFRGQDHGIGYIVMCQIFIAFAGGTLVIGEDMTVMAGGGREGTPIMLALIGLFASIGGSIGYAVSAAIYNNVFVDTLTTHLPQNLKANATQIYTDGILVQALYPVGSPLRDATVAAWSNSQRMNCIASTCILVLLIPAVAVWKNYDLGKKQNKGTMLFK</sequence>
<feature type="transmembrane region" description="Helical" evidence="8">
    <location>
        <begin position="124"/>
        <end position="146"/>
    </location>
</feature>
<keyword evidence="6 8" id="KW-0472">Membrane</keyword>
<keyword evidence="3" id="KW-0813">Transport</keyword>
<dbReference type="SUPFAM" id="SSF103473">
    <property type="entry name" value="MFS general substrate transporter"/>
    <property type="match status" value="1"/>
</dbReference>
<evidence type="ECO:0000256" key="6">
    <source>
        <dbReference type="ARBA" id="ARBA00023136"/>
    </source>
</evidence>
<dbReference type="Proteomes" id="UP001146351">
    <property type="component" value="Unassembled WGS sequence"/>
</dbReference>
<evidence type="ECO:0000313" key="9">
    <source>
        <dbReference type="EMBL" id="KAJ5180566.1"/>
    </source>
</evidence>
<dbReference type="InterPro" id="IPR036259">
    <property type="entry name" value="MFS_trans_sf"/>
</dbReference>
<dbReference type="GO" id="GO:0005886">
    <property type="term" value="C:plasma membrane"/>
    <property type="evidence" value="ECO:0007669"/>
    <property type="project" value="TreeGrafter"/>
</dbReference>
<comment type="similarity">
    <text evidence="2">Belongs to the major facilitator superfamily.</text>
</comment>
<feature type="compositionally biased region" description="Low complexity" evidence="7">
    <location>
        <begin position="53"/>
        <end position="69"/>
    </location>
</feature>
<dbReference type="GO" id="GO:0022857">
    <property type="term" value="F:transmembrane transporter activity"/>
    <property type="evidence" value="ECO:0007669"/>
    <property type="project" value="InterPro"/>
</dbReference>
<dbReference type="Pfam" id="PF07690">
    <property type="entry name" value="MFS_1"/>
    <property type="match status" value="1"/>
</dbReference>
<keyword evidence="4 8" id="KW-0812">Transmembrane</keyword>
<evidence type="ECO:0000256" key="3">
    <source>
        <dbReference type="ARBA" id="ARBA00022448"/>
    </source>
</evidence>
<feature type="transmembrane region" description="Helical" evidence="8">
    <location>
        <begin position="246"/>
        <end position="265"/>
    </location>
</feature>
<feature type="region of interest" description="Disordered" evidence="7">
    <location>
        <begin position="29"/>
        <end position="103"/>
    </location>
</feature>
<dbReference type="PANTHER" id="PTHR23501">
    <property type="entry name" value="MAJOR FACILITATOR SUPERFAMILY"/>
    <property type="match status" value="1"/>
</dbReference>
<protein>
    <submittedName>
        <fullName evidence="9">Siderochrome iron transporter 2</fullName>
    </submittedName>
</protein>
<feature type="transmembrane region" description="Helical" evidence="8">
    <location>
        <begin position="330"/>
        <end position="349"/>
    </location>
</feature>
<feature type="transmembrane region" description="Helical" evidence="8">
    <location>
        <begin position="400"/>
        <end position="418"/>
    </location>
</feature>
<feature type="transmembrane region" description="Helical" evidence="8">
    <location>
        <begin position="438"/>
        <end position="460"/>
    </location>
</feature>
<evidence type="ECO:0000256" key="7">
    <source>
        <dbReference type="SAM" id="MobiDB-lite"/>
    </source>
</evidence>
<comment type="subcellular location">
    <subcellularLocation>
        <location evidence="1">Membrane</location>
        <topology evidence="1">Multi-pass membrane protein</topology>
    </subcellularLocation>
</comment>
<dbReference type="FunFam" id="1.20.1250.20:FF:000284">
    <property type="entry name" value="Siderophore iron transporter mirB"/>
    <property type="match status" value="1"/>
</dbReference>
<evidence type="ECO:0000256" key="4">
    <source>
        <dbReference type="ARBA" id="ARBA00022692"/>
    </source>
</evidence>
<evidence type="ECO:0000256" key="5">
    <source>
        <dbReference type="ARBA" id="ARBA00022989"/>
    </source>
</evidence>
<feature type="compositionally biased region" description="Basic and acidic residues" evidence="7">
    <location>
        <begin position="33"/>
        <end position="52"/>
    </location>
</feature>
<feature type="transmembrane region" description="Helical" evidence="8">
    <location>
        <begin position="212"/>
        <end position="234"/>
    </location>
</feature>
<dbReference type="EMBL" id="JAPQKO010000002">
    <property type="protein sequence ID" value="KAJ5180566.1"/>
    <property type="molecule type" value="Genomic_DNA"/>
</dbReference>
<feature type="transmembrane region" description="Helical" evidence="8">
    <location>
        <begin position="361"/>
        <end position="380"/>
    </location>
</feature>
<feature type="transmembrane region" description="Helical" evidence="8">
    <location>
        <begin position="467"/>
        <end position="487"/>
    </location>
</feature>
<evidence type="ECO:0000256" key="8">
    <source>
        <dbReference type="SAM" id="Phobius"/>
    </source>
</evidence>
<feature type="transmembrane region" description="Helical" evidence="8">
    <location>
        <begin position="534"/>
        <end position="554"/>
    </location>
</feature>
<keyword evidence="10" id="KW-1185">Reference proteome</keyword>
<dbReference type="AlphaFoldDB" id="A0A9W9LWE2"/>
<evidence type="ECO:0000256" key="1">
    <source>
        <dbReference type="ARBA" id="ARBA00004141"/>
    </source>
</evidence>
<feature type="transmembrane region" description="Helical" evidence="8">
    <location>
        <begin position="277"/>
        <end position="297"/>
    </location>
</feature>
<keyword evidence="5 8" id="KW-1133">Transmembrane helix</keyword>
<feature type="transmembrane region" description="Helical" evidence="8">
    <location>
        <begin position="158"/>
        <end position="177"/>
    </location>
</feature>
<evidence type="ECO:0000256" key="2">
    <source>
        <dbReference type="ARBA" id="ARBA00008335"/>
    </source>
</evidence>
<accession>A0A9W9LWE2</accession>
<evidence type="ECO:0000313" key="10">
    <source>
        <dbReference type="Proteomes" id="UP001146351"/>
    </source>
</evidence>
<gene>
    <name evidence="9" type="ORF">N7492_003776</name>
</gene>
<reference evidence="9" key="1">
    <citation type="submission" date="2022-11" db="EMBL/GenBank/DDBJ databases">
        <authorList>
            <person name="Petersen C."/>
        </authorList>
    </citation>
    <scope>NUCLEOTIDE SEQUENCE</scope>
    <source>
        <strain evidence="9">IBT 21917</strain>
    </source>
</reference>
<comment type="caution">
    <text evidence="9">The sequence shown here is derived from an EMBL/GenBank/DDBJ whole genome shotgun (WGS) entry which is preliminary data.</text>
</comment>
<feature type="transmembrane region" description="Helical" evidence="8">
    <location>
        <begin position="189"/>
        <end position="206"/>
    </location>
</feature>
<dbReference type="OrthoDB" id="4078873at2759"/>
<dbReference type="PANTHER" id="PTHR23501:SF107">
    <property type="entry name" value="TRANSPORTER, PUTATIVE (AFU_ORTHOLOGUE AFUA_7G04730)-RELATED"/>
    <property type="match status" value="1"/>
</dbReference>
<proteinExistence type="inferred from homology"/>
<name>A0A9W9LWE2_9EURO</name>
<reference evidence="9" key="2">
    <citation type="journal article" date="2023" name="IMA Fungus">
        <title>Comparative genomic study of the Penicillium genus elucidates a diverse pangenome and 15 lateral gene transfer events.</title>
        <authorList>
            <person name="Petersen C."/>
            <person name="Sorensen T."/>
            <person name="Nielsen M.R."/>
            <person name="Sondergaard T.E."/>
            <person name="Sorensen J.L."/>
            <person name="Fitzpatrick D.A."/>
            <person name="Frisvad J.C."/>
            <person name="Nielsen K.L."/>
        </authorList>
    </citation>
    <scope>NUCLEOTIDE SEQUENCE</scope>
    <source>
        <strain evidence="9">IBT 21917</strain>
    </source>
</reference>
<organism evidence="9 10">
    <name type="scientific">Penicillium capsulatum</name>
    <dbReference type="NCBI Taxonomy" id="69766"/>
    <lineage>
        <taxon>Eukaryota</taxon>
        <taxon>Fungi</taxon>
        <taxon>Dikarya</taxon>
        <taxon>Ascomycota</taxon>
        <taxon>Pezizomycotina</taxon>
        <taxon>Eurotiomycetes</taxon>
        <taxon>Eurotiomycetidae</taxon>
        <taxon>Eurotiales</taxon>
        <taxon>Aspergillaceae</taxon>
        <taxon>Penicillium</taxon>
    </lineage>
</organism>
<feature type="transmembrane region" description="Helical" evidence="8">
    <location>
        <begin position="493"/>
        <end position="513"/>
    </location>
</feature>
<feature type="transmembrane region" description="Helical" evidence="8">
    <location>
        <begin position="611"/>
        <end position="630"/>
    </location>
</feature>